<keyword evidence="8" id="KW-0408">Iron</keyword>
<dbReference type="Gene3D" id="3.30.43.10">
    <property type="entry name" value="Uridine Diphospho-n-acetylenolpyruvylglucosamine Reductase, domain 2"/>
    <property type="match status" value="1"/>
</dbReference>
<evidence type="ECO:0000256" key="8">
    <source>
        <dbReference type="ARBA" id="ARBA00023004"/>
    </source>
</evidence>
<evidence type="ECO:0000256" key="7">
    <source>
        <dbReference type="ARBA" id="ARBA00023002"/>
    </source>
</evidence>
<evidence type="ECO:0000256" key="3">
    <source>
        <dbReference type="ARBA" id="ARBA00022630"/>
    </source>
</evidence>
<dbReference type="Gene3D" id="1.10.45.10">
    <property type="entry name" value="Vanillyl-alcohol Oxidase, Chain A, domain 4"/>
    <property type="match status" value="1"/>
</dbReference>
<keyword evidence="7" id="KW-0560">Oxidoreductase</keyword>
<dbReference type="InterPro" id="IPR036318">
    <property type="entry name" value="FAD-bd_PCMH-like_sf"/>
</dbReference>
<dbReference type="EC" id="1.1.2.4" evidence="10"/>
<dbReference type="GO" id="GO:1903457">
    <property type="term" value="P:lactate catabolic process"/>
    <property type="evidence" value="ECO:0007669"/>
    <property type="project" value="TreeGrafter"/>
</dbReference>
<evidence type="ECO:0000256" key="10">
    <source>
        <dbReference type="ARBA" id="ARBA00038897"/>
    </source>
</evidence>
<evidence type="ECO:0000256" key="5">
    <source>
        <dbReference type="ARBA" id="ARBA00022827"/>
    </source>
</evidence>
<dbReference type="InterPro" id="IPR016167">
    <property type="entry name" value="FAD-bd_PCMH_sub1"/>
</dbReference>
<proteinExistence type="inferred from homology"/>
<evidence type="ECO:0000259" key="11">
    <source>
        <dbReference type="PROSITE" id="PS51379"/>
    </source>
</evidence>
<dbReference type="GO" id="GO:0071949">
    <property type="term" value="F:FAD binding"/>
    <property type="evidence" value="ECO:0007669"/>
    <property type="project" value="InterPro"/>
</dbReference>
<dbReference type="GO" id="GO:0046872">
    <property type="term" value="F:metal ion binding"/>
    <property type="evidence" value="ECO:0007669"/>
    <property type="project" value="UniProtKB-KW"/>
</dbReference>
<keyword evidence="4" id="KW-0479">Metal-binding</keyword>
<keyword evidence="9" id="KW-0411">Iron-sulfur</keyword>
<dbReference type="EMBL" id="FSRG01000010">
    <property type="protein sequence ID" value="SIO41709.1"/>
    <property type="molecule type" value="Genomic_DNA"/>
</dbReference>
<name>A0A1N6JC47_9BACT</name>
<dbReference type="AlphaFoldDB" id="A0A1N6JC47"/>
<dbReference type="Pfam" id="PF01565">
    <property type="entry name" value="FAD_binding_4"/>
    <property type="match status" value="1"/>
</dbReference>
<dbReference type="InterPro" id="IPR017896">
    <property type="entry name" value="4Fe4S_Fe-S-bd"/>
</dbReference>
<evidence type="ECO:0000259" key="12">
    <source>
        <dbReference type="PROSITE" id="PS51387"/>
    </source>
</evidence>
<dbReference type="FunFam" id="1.10.45.10:FF:000001">
    <property type="entry name" value="D-lactate dehydrogenase mitochondrial"/>
    <property type="match status" value="1"/>
</dbReference>
<comment type="cofactor">
    <cofactor evidence="1">
        <name>FAD</name>
        <dbReference type="ChEBI" id="CHEBI:57692"/>
    </cofactor>
</comment>
<dbReference type="InterPro" id="IPR016164">
    <property type="entry name" value="FAD-linked_Oxase-like_C"/>
</dbReference>
<reference evidence="14" key="1">
    <citation type="submission" date="2016-11" db="EMBL/GenBank/DDBJ databases">
        <authorList>
            <person name="Varghese N."/>
            <person name="Submissions S."/>
        </authorList>
    </citation>
    <scope>NUCLEOTIDE SEQUENCE [LARGE SCALE GENOMIC DNA]</scope>
    <source>
        <strain evidence="14">DSM 17456</strain>
    </source>
</reference>
<dbReference type="Gene3D" id="3.30.465.10">
    <property type="match status" value="1"/>
</dbReference>
<dbReference type="SUPFAM" id="SSF46548">
    <property type="entry name" value="alpha-helical ferredoxin"/>
    <property type="match status" value="1"/>
</dbReference>
<keyword evidence="5" id="KW-0274">FAD</keyword>
<keyword evidence="14" id="KW-1185">Reference proteome</keyword>
<dbReference type="InterPro" id="IPR006094">
    <property type="entry name" value="Oxid_FAD_bind_N"/>
</dbReference>
<evidence type="ECO:0000256" key="1">
    <source>
        <dbReference type="ARBA" id="ARBA00001974"/>
    </source>
</evidence>
<evidence type="ECO:0000313" key="14">
    <source>
        <dbReference type="Proteomes" id="UP000184694"/>
    </source>
</evidence>
<dbReference type="SUPFAM" id="SSF55103">
    <property type="entry name" value="FAD-linked oxidases, C-terminal domain"/>
    <property type="match status" value="1"/>
</dbReference>
<evidence type="ECO:0000256" key="2">
    <source>
        <dbReference type="ARBA" id="ARBA00008000"/>
    </source>
</evidence>
<dbReference type="InterPro" id="IPR016169">
    <property type="entry name" value="FAD-bd_PCMH_sub2"/>
</dbReference>
<evidence type="ECO:0000313" key="13">
    <source>
        <dbReference type="EMBL" id="SIO41709.1"/>
    </source>
</evidence>
<accession>A0A1N6JC47</accession>
<feature type="domain" description="FAD-binding PCMH-type" evidence="12">
    <location>
        <begin position="39"/>
        <end position="267"/>
    </location>
</feature>
<evidence type="ECO:0000256" key="4">
    <source>
        <dbReference type="ARBA" id="ARBA00022723"/>
    </source>
</evidence>
<dbReference type="PANTHER" id="PTHR11748">
    <property type="entry name" value="D-LACTATE DEHYDROGENASE"/>
    <property type="match status" value="1"/>
</dbReference>
<evidence type="ECO:0000256" key="9">
    <source>
        <dbReference type="ARBA" id="ARBA00023014"/>
    </source>
</evidence>
<dbReference type="STRING" id="1121457.SAMN02745161_3302"/>
<dbReference type="InterPro" id="IPR016171">
    <property type="entry name" value="Vanillyl_alc_oxidase_C-sub2"/>
</dbReference>
<organism evidence="13 14">
    <name type="scientific">Halodesulfovibrio marinisediminis DSM 17456</name>
    <dbReference type="NCBI Taxonomy" id="1121457"/>
    <lineage>
        <taxon>Bacteria</taxon>
        <taxon>Pseudomonadati</taxon>
        <taxon>Thermodesulfobacteriota</taxon>
        <taxon>Desulfovibrionia</taxon>
        <taxon>Desulfovibrionales</taxon>
        <taxon>Desulfovibrionaceae</taxon>
        <taxon>Halodesulfovibrio</taxon>
    </lineage>
</organism>
<dbReference type="InterPro" id="IPR004113">
    <property type="entry name" value="FAD-bd_oxidored_4_C"/>
</dbReference>
<dbReference type="RefSeq" id="WP_074218027.1">
    <property type="nucleotide sequence ID" value="NZ_FSRG01000010.1"/>
</dbReference>
<dbReference type="PROSITE" id="PS51379">
    <property type="entry name" value="4FE4S_FER_2"/>
    <property type="match status" value="1"/>
</dbReference>
<dbReference type="Gene3D" id="3.30.70.2190">
    <property type="match status" value="1"/>
</dbReference>
<dbReference type="GO" id="GO:0004458">
    <property type="term" value="F:D-lactate dehydrogenase (cytochrome) activity"/>
    <property type="evidence" value="ECO:0007669"/>
    <property type="project" value="UniProtKB-EC"/>
</dbReference>
<keyword evidence="6" id="KW-0809">Transit peptide</keyword>
<dbReference type="OrthoDB" id="9811557at2"/>
<protein>
    <recommendedName>
        <fullName evidence="10">D-lactate dehydrogenase (cytochrome)</fullName>
        <ecNumber evidence="10">1.1.2.4</ecNumber>
    </recommendedName>
</protein>
<dbReference type="PROSITE" id="PS51387">
    <property type="entry name" value="FAD_PCMH"/>
    <property type="match status" value="1"/>
</dbReference>
<dbReference type="PANTHER" id="PTHR11748:SF111">
    <property type="entry name" value="D-LACTATE DEHYDROGENASE, MITOCHONDRIAL-RELATED"/>
    <property type="match status" value="1"/>
</dbReference>
<comment type="similarity">
    <text evidence="2">Belongs to the FAD-binding oxidoreductase/transferase type 4 family.</text>
</comment>
<sequence length="942" mass="104398">MHSTPHTAFYNDLLSIIPKKRIYKDPLQVLAYGTDASFYRLIPKMVVDAENEEEVLQLLRFADKHRVPVTFRAAGTSLSGQGISDSVLVRIGDSWRNYRIAENATRFVVQPGLIGGHANRALLPFGRKIGPDPASIDSAKIGGIVANNASGMCCGVAENSYKTLHSMRLALYDGTLLDTACEESKQAFEEKHSEVVKGLLGIRERVMEDKELADLIAKKFKIKNTTGYSLNAIVDFDDPFEILQHLMVGSEGTLGFISEVTYRTVIEPKYKATALAMFPSLKDACLATMELKKQPVSAVELMDERSLRSVSDKPGMPDSIKGIAPGTTSLLIETASNDPFEIEQKVEAIIASIDHINKIEPVEFCHDPVQCARFWAVRKGLFPAVGAVRDVGTTVIIEDVAFPAESFAEGVARLDELLKKYKYDLAIMFGHALEGNLHFVFTQDFGIDSEIERYQAFMDEVCIMVATEYKGSLKAEHGTGRNMAPFVELEWGKKAHDLMREIKKLLDPYNLLNPGVIINDDPRAHLTALKPLPAAHDIVDKCIECGFCEPVCPSANVTFTPRQRITSLRELYRLKDSSIDQKELKKMWAEYNYLGIETCATDGLCHTRCPVDINTGSMIKELRAQHASSFANSIADWVGRNFSTVAKGVQIALKGANLAHRLFGTRVMDSGANVLRVVSLKKIPLWNKEMPTSAGPIKPVPINEGNPDKIVYFPSCISRTMGPSKDDSESTDISQKTIQLLLKAGYEVLFPSNMQNLCCGQAFASKGYTAQGETKSKELSDALLTISENGKYPVLCDTSPCLHRMLDYMDKRLTLYDPIRFCLECLPERLDFVKVPRKIAIHPTCTVREMNLVEPLVELANMCAEKVVLPDDVYCCGFAGDRGFSFPELNKAALADLPKQVQDCEEAYSTSRTCEVGLSLHSGLKYRNIMYLVDDATVVKKG</sequence>
<dbReference type="Pfam" id="PF02913">
    <property type="entry name" value="FAD-oxidase_C"/>
    <property type="match status" value="1"/>
</dbReference>
<dbReference type="Pfam" id="PF13183">
    <property type="entry name" value="Fer4_8"/>
    <property type="match status" value="1"/>
</dbReference>
<dbReference type="Proteomes" id="UP000184694">
    <property type="component" value="Unassembled WGS sequence"/>
</dbReference>
<dbReference type="GO" id="GO:0051536">
    <property type="term" value="F:iron-sulfur cluster binding"/>
    <property type="evidence" value="ECO:0007669"/>
    <property type="project" value="UniProtKB-KW"/>
</dbReference>
<dbReference type="SUPFAM" id="SSF56176">
    <property type="entry name" value="FAD-binding/transporter-associated domain-like"/>
    <property type="match status" value="1"/>
</dbReference>
<dbReference type="Gene3D" id="1.10.1060.10">
    <property type="entry name" value="Alpha-helical ferredoxin"/>
    <property type="match status" value="1"/>
</dbReference>
<dbReference type="Pfam" id="PF02754">
    <property type="entry name" value="CCG"/>
    <property type="match status" value="1"/>
</dbReference>
<evidence type="ECO:0000256" key="6">
    <source>
        <dbReference type="ARBA" id="ARBA00022946"/>
    </source>
</evidence>
<gene>
    <name evidence="13" type="ORF">SAMN02745161_3302</name>
</gene>
<dbReference type="Gene3D" id="3.30.70.2740">
    <property type="match status" value="1"/>
</dbReference>
<feature type="domain" description="4Fe-4S ferredoxin-type" evidence="11">
    <location>
        <begin position="532"/>
        <end position="562"/>
    </location>
</feature>
<dbReference type="InterPro" id="IPR016166">
    <property type="entry name" value="FAD-bd_PCMH"/>
</dbReference>
<dbReference type="InterPro" id="IPR004017">
    <property type="entry name" value="Cys_rich_dom"/>
</dbReference>
<dbReference type="GO" id="GO:0008720">
    <property type="term" value="F:D-lactate dehydrogenase (NAD+) activity"/>
    <property type="evidence" value="ECO:0007669"/>
    <property type="project" value="TreeGrafter"/>
</dbReference>
<dbReference type="PROSITE" id="PS00198">
    <property type="entry name" value="4FE4S_FER_1"/>
    <property type="match status" value="1"/>
</dbReference>
<dbReference type="InterPro" id="IPR009051">
    <property type="entry name" value="Helical_ferredxn"/>
</dbReference>
<dbReference type="InterPro" id="IPR017900">
    <property type="entry name" value="4Fe4S_Fe_S_CS"/>
</dbReference>
<keyword evidence="3" id="KW-0285">Flavoprotein</keyword>